<comment type="caution">
    <text evidence="1">The sequence shown here is derived from an EMBL/GenBank/DDBJ whole genome shotgun (WGS) entry which is preliminary data.</text>
</comment>
<reference evidence="1 2" key="1">
    <citation type="submission" date="2013-10" db="EMBL/GenBank/DDBJ databases">
        <title>The Genome Sequence of Acinetobacter nectaris CIP 110549.</title>
        <authorList>
            <consortium name="The Broad Institute Genomics Platform"/>
            <consortium name="The Broad Institute Genome Sequencing Center for Infectious Disease"/>
            <person name="Cerqueira G."/>
            <person name="Feldgarden M."/>
            <person name="Courvalin P."/>
            <person name="Grillot-Courvalin C."/>
            <person name="Clermont D."/>
            <person name="Rocha E."/>
            <person name="Yoon E.-J."/>
            <person name="Nemec A."/>
            <person name="Young S.K."/>
            <person name="Zeng Q."/>
            <person name="Gargeya S."/>
            <person name="Fitzgerald M."/>
            <person name="Abouelleil A."/>
            <person name="Alvarado L."/>
            <person name="Berlin A.M."/>
            <person name="Chapman S.B."/>
            <person name="Gainer-Dewar J."/>
            <person name="Goldberg J."/>
            <person name="Gnerre S."/>
            <person name="Griggs A."/>
            <person name="Gujja S."/>
            <person name="Hansen M."/>
            <person name="Howarth C."/>
            <person name="Imamovic A."/>
            <person name="Ireland A."/>
            <person name="Larimer J."/>
            <person name="McCowan C."/>
            <person name="Murphy C."/>
            <person name="Pearson M."/>
            <person name="Poon T.W."/>
            <person name="Priest M."/>
            <person name="Roberts A."/>
            <person name="Saif S."/>
            <person name="Shea T."/>
            <person name="Sykes S."/>
            <person name="Wortman J."/>
            <person name="Nusbaum C."/>
            <person name="Birren B."/>
        </authorList>
    </citation>
    <scope>NUCLEOTIDE SEQUENCE [LARGE SCALE GENOMIC DNA]</scope>
    <source>
        <strain evidence="1 2">CIP 110549</strain>
    </source>
</reference>
<keyword evidence="2" id="KW-1185">Reference proteome</keyword>
<dbReference type="RefSeq" id="WP_023272315.1">
    <property type="nucleotide sequence ID" value="NZ_KI530712.1"/>
</dbReference>
<accession>V2UYC4</accession>
<evidence type="ECO:0000313" key="2">
    <source>
        <dbReference type="Proteomes" id="UP000023785"/>
    </source>
</evidence>
<sequence length="58" mass="7073">MNKKNESRKYLKEYETELRKYQSLSRKFMGEDELKMVDGQIRVFKRYIANIKVMLSAH</sequence>
<dbReference type="HOGENOM" id="CLU_200183_1_0_6"/>
<protein>
    <submittedName>
        <fullName evidence="1">Uncharacterized protein</fullName>
    </submittedName>
</protein>
<dbReference type="STRING" id="1392540.P256_00721"/>
<name>V2UYC4_9GAMM</name>
<gene>
    <name evidence="1" type="ORF">P256_00721</name>
</gene>
<proteinExistence type="predicted"/>
<dbReference type="EMBL" id="AYER01000003">
    <property type="protein sequence ID" value="ESK40274.1"/>
    <property type="molecule type" value="Genomic_DNA"/>
</dbReference>
<organism evidence="1 2">
    <name type="scientific">Acinetobacter nectaris CIP 110549</name>
    <dbReference type="NCBI Taxonomy" id="1392540"/>
    <lineage>
        <taxon>Bacteria</taxon>
        <taxon>Pseudomonadati</taxon>
        <taxon>Pseudomonadota</taxon>
        <taxon>Gammaproteobacteria</taxon>
        <taxon>Moraxellales</taxon>
        <taxon>Moraxellaceae</taxon>
        <taxon>Acinetobacter</taxon>
    </lineage>
</organism>
<evidence type="ECO:0000313" key="1">
    <source>
        <dbReference type="EMBL" id="ESK40274.1"/>
    </source>
</evidence>
<dbReference type="Proteomes" id="UP000023785">
    <property type="component" value="Unassembled WGS sequence"/>
</dbReference>
<dbReference type="AlphaFoldDB" id="V2UYC4"/>